<name>A0A0L8G4T0_OCTBM</name>
<organism evidence="1">
    <name type="scientific">Octopus bimaculoides</name>
    <name type="common">California two-spotted octopus</name>
    <dbReference type="NCBI Taxonomy" id="37653"/>
    <lineage>
        <taxon>Eukaryota</taxon>
        <taxon>Metazoa</taxon>
        <taxon>Spiralia</taxon>
        <taxon>Lophotrochozoa</taxon>
        <taxon>Mollusca</taxon>
        <taxon>Cephalopoda</taxon>
        <taxon>Coleoidea</taxon>
        <taxon>Octopodiformes</taxon>
        <taxon>Octopoda</taxon>
        <taxon>Incirrata</taxon>
        <taxon>Octopodidae</taxon>
        <taxon>Octopus</taxon>
    </lineage>
</organism>
<dbReference type="EMBL" id="KQ423864">
    <property type="protein sequence ID" value="KOF72052.1"/>
    <property type="molecule type" value="Genomic_DNA"/>
</dbReference>
<evidence type="ECO:0000313" key="1">
    <source>
        <dbReference type="EMBL" id="KOF72052.1"/>
    </source>
</evidence>
<proteinExistence type="predicted"/>
<gene>
    <name evidence="1" type="ORF">OCBIM_22000111mg</name>
</gene>
<protein>
    <submittedName>
        <fullName evidence="1">Uncharacterized protein</fullName>
    </submittedName>
</protein>
<sequence>MTRCCQIKCNAYAIINTQTTYTLLTYPYSVIFLRCILLSRHTQTLNTIQNAVDACVNFRLSIHVLFVLVSQCLLDSKILSHNSFPFMMCMQLLLAEYIH</sequence>
<reference evidence="1" key="1">
    <citation type="submission" date="2015-07" db="EMBL/GenBank/DDBJ databases">
        <title>MeaNS - Measles Nucleotide Surveillance Program.</title>
        <authorList>
            <person name="Tran T."/>
            <person name="Druce J."/>
        </authorList>
    </citation>
    <scope>NUCLEOTIDE SEQUENCE</scope>
    <source>
        <strain evidence="1">UCB-OBI-ISO-001</strain>
        <tissue evidence="1">Gonad</tissue>
    </source>
</reference>
<accession>A0A0L8G4T0</accession>
<dbReference type="AlphaFoldDB" id="A0A0L8G4T0"/>